<feature type="compositionally biased region" description="Pro residues" evidence="1">
    <location>
        <begin position="59"/>
        <end position="68"/>
    </location>
</feature>
<evidence type="ECO:0000313" key="3">
    <source>
        <dbReference type="Proteomes" id="UP000005824"/>
    </source>
</evidence>
<dbReference type="AlphaFoldDB" id="B4D5K3"/>
<comment type="caution">
    <text evidence="2">The sequence shown here is derived from an EMBL/GenBank/DDBJ whole genome shotgun (WGS) entry which is preliminary data.</text>
</comment>
<dbReference type="InParanoid" id="B4D5K3"/>
<dbReference type="Proteomes" id="UP000005824">
    <property type="component" value="Unassembled WGS sequence"/>
</dbReference>
<sequence length="68" mass="7395">MPETPKEEIKNIQEEIGALVKRTLIQTGDIQDVEEKLKGIVERSSRITPPPAESANTITPPPAESADS</sequence>
<dbReference type="EMBL" id="ABVL01000013">
    <property type="protein sequence ID" value="EDY18408.1"/>
    <property type="molecule type" value="Genomic_DNA"/>
</dbReference>
<organism evidence="2 3">
    <name type="scientific">Chthoniobacter flavus Ellin428</name>
    <dbReference type="NCBI Taxonomy" id="497964"/>
    <lineage>
        <taxon>Bacteria</taxon>
        <taxon>Pseudomonadati</taxon>
        <taxon>Verrucomicrobiota</taxon>
        <taxon>Spartobacteria</taxon>
        <taxon>Chthoniobacterales</taxon>
        <taxon>Chthoniobacteraceae</taxon>
        <taxon>Chthoniobacter</taxon>
    </lineage>
</organism>
<gene>
    <name evidence="2" type="ORF">CfE428DRAFT_4192</name>
</gene>
<name>B4D5K3_9BACT</name>
<accession>B4D5K3</accession>
<feature type="region of interest" description="Disordered" evidence="1">
    <location>
        <begin position="41"/>
        <end position="68"/>
    </location>
</feature>
<evidence type="ECO:0000256" key="1">
    <source>
        <dbReference type="SAM" id="MobiDB-lite"/>
    </source>
</evidence>
<reference evidence="2 3" key="1">
    <citation type="journal article" date="2011" name="J. Bacteriol.">
        <title>Genome sequence of Chthoniobacter flavus Ellin428, an aerobic heterotrophic soil bacterium.</title>
        <authorList>
            <person name="Kant R."/>
            <person name="van Passel M.W."/>
            <person name="Palva A."/>
            <person name="Lucas S."/>
            <person name="Lapidus A."/>
            <person name="Glavina Del Rio T."/>
            <person name="Dalin E."/>
            <person name="Tice H."/>
            <person name="Bruce D."/>
            <person name="Goodwin L."/>
            <person name="Pitluck S."/>
            <person name="Larimer F.W."/>
            <person name="Land M.L."/>
            <person name="Hauser L."/>
            <person name="Sangwan P."/>
            <person name="de Vos W.M."/>
            <person name="Janssen P.H."/>
            <person name="Smidt H."/>
        </authorList>
    </citation>
    <scope>NUCLEOTIDE SEQUENCE [LARGE SCALE GENOMIC DNA]</scope>
    <source>
        <strain evidence="2 3">Ellin428</strain>
    </source>
</reference>
<protein>
    <submittedName>
        <fullName evidence="2">Uncharacterized protein</fullName>
    </submittedName>
</protein>
<evidence type="ECO:0000313" key="2">
    <source>
        <dbReference type="EMBL" id="EDY18408.1"/>
    </source>
</evidence>
<proteinExistence type="predicted"/>
<keyword evidence="3" id="KW-1185">Reference proteome</keyword>